<name>A0A1I2UHW3_9FIRM</name>
<reference evidence="4" key="1">
    <citation type="submission" date="2016-10" db="EMBL/GenBank/DDBJ databases">
        <authorList>
            <person name="Varghese N."/>
            <person name="Submissions S."/>
        </authorList>
    </citation>
    <scope>NUCLEOTIDE SEQUENCE [LARGE SCALE GENOMIC DNA]</scope>
    <source>
        <strain evidence="4">DSM 17038</strain>
    </source>
</reference>
<accession>A0A1I2UHW3</accession>
<dbReference type="Gene3D" id="2.70.70.10">
    <property type="entry name" value="Glucose Permease (Domain IIA)"/>
    <property type="match status" value="1"/>
</dbReference>
<keyword evidence="4" id="KW-1185">Reference proteome</keyword>
<dbReference type="AlphaFoldDB" id="A0A1I2UHW3"/>
<feature type="transmembrane region" description="Helical" evidence="1">
    <location>
        <begin position="45"/>
        <end position="64"/>
    </location>
</feature>
<evidence type="ECO:0000313" key="4">
    <source>
        <dbReference type="Proteomes" id="UP000199337"/>
    </source>
</evidence>
<dbReference type="InterPro" id="IPR050570">
    <property type="entry name" value="Cell_wall_metabolism_enzyme"/>
</dbReference>
<keyword evidence="1" id="KW-0472">Membrane</keyword>
<dbReference type="OrthoDB" id="9814460at2"/>
<dbReference type="SUPFAM" id="SSF51261">
    <property type="entry name" value="Duplicated hybrid motif"/>
    <property type="match status" value="1"/>
</dbReference>
<keyword evidence="1" id="KW-1133">Transmembrane helix</keyword>
<evidence type="ECO:0000256" key="1">
    <source>
        <dbReference type="SAM" id="Phobius"/>
    </source>
</evidence>
<organism evidence="3 4">
    <name type="scientific">Desulfotruncus arcticus DSM 17038</name>
    <dbReference type="NCBI Taxonomy" id="1121424"/>
    <lineage>
        <taxon>Bacteria</taxon>
        <taxon>Bacillati</taxon>
        <taxon>Bacillota</taxon>
        <taxon>Clostridia</taxon>
        <taxon>Eubacteriales</taxon>
        <taxon>Desulfallaceae</taxon>
        <taxon>Desulfotruncus</taxon>
    </lineage>
</organism>
<evidence type="ECO:0000313" key="3">
    <source>
        <dbReference type="EMBL" id="SFG76640.1"/>
    </source>
</evidence>
<keyword evidence="1" id="KW-0812">Transmembrane</keyword>
<dbReference type="PANTHER" id="PTHR21666:SF270">
    <property type="entry name" value="MUREIN HYDROLASE ACTIVATOR ENVC"/>
    <property type="match status" value="1"/>
</dbReference>
<dbReference type="Proteomes" id="UP000199337">
    <property type="component" value="Unassembled WGS sequence"/>
</dbReference>
<dbReference type="Pfam" id="PF01551">
    <property type="entry name" value="Peptidase_M23"/>
    <property type="match status" value="1"/>
</dbReference>
<dbReference type="STRING" id="341036.SAMN05660649_02630"/>
<evidence type="ECO:0000259" key="2">
    <source>
        <dbReference type="Pfam" id="PF01551"/>
    </source>
</evidence>
<dbReference type="CDD" id="cd12797">
    <property type="entry name" value="M23_peptidase"/>
    <property type="match status" value="1"/>
</dbReference>
<dbReference type="PANTHER" id="PTHR21666">
    <property type="entry name" value="PEPTIDASE-RELATED"/>
    <property type="match status" value="1"/>
</dbReference>
<feature type="domain" description="M23ase beta-sheet core" evidence="2">
    <location>
        <begin position="155"/>
        <end position="249"/>
    </location>
</feature>
<proteinExistence type="predicted"/>
<dbReference type="GO" id="GO:0004222">
    <property type="term" value="F:metalloendopeptidase activity"/>
    <property type="evidence" value="ECO:0007669"/>
    <property type="project" value="TreeGrafter"/>
</dbReference>
<sequence length="259" mass="27984">MKWGKIPRVGVRNKFGKDEWADYYQSVNGYRPKAPAKRKRGSSGWFRIVSVLVVLAVLVIARQFPHPAGEQVRENMRSLLTAEWNFQPVLDKSMQLAAQLVNWDNPVVNSPPGLDGVSQPVTGNKLDDVGIAVPVSGKVIKGYGWSQSSIDDLERFHSGIDISAPAGSSVTAALDGRVTRVGRDASLGQYIAIDHGNGTHTLYGGVTDVMVVEGEDVKAGQEIAVVGEGDVTGGGLHFELRENGKLIDPLTRLQSNNKN</sequence>
<dbReference type="RefSeq" id="WP_092471837.1">
    <property type="nucleotide sequence ID" value="NZ_FOOX01000009.1"/>
</dbReference>
<gene>
    <name evidence="3" type="ORF">SAMN05660649_02630</name>
</gene>
<dbReference type="InterPro" id="IPR011055">
    <property type="entry name" value="Dup_hybrid_motif"/>
</dbReference>
<dbReference type="EMBL" id="FOOX01000009">
    <property type="protein sequence ID" value="SFG76640.1"/>
    <property type="molecule type" value="Genomic_DNA"/>
</dbReference>
<protein>
    <submittedName>
        <fullName evidence="3">Peptidase family M23</fullName>
    </submittedName>
</protein>
<dbReference type="InterPro" id="IPR016047">
    <property type="entry name" value="M23ase_b-sheet_dom"/>
</dbReference>